<dbReference type="PANTHER" id="PTHR48070">
    <property type="entry name" value="ESTERASE OVCA2"/>
    <property type="match status" value="1"/>
</dbReference>
<gene>
    <name evidence="3" type="ORF">J7T54_003353</name>
</gene>
<dbReference type="Pfam" id="PF03959">
    <property type="entry name" value="FSH1"/>
    <property type="match status" value="1"/>
</dbReference>
<sequence>MANLRRELDPSFELLFVDGPFASERGPGVSRYHPGPYCSHTQGYSPADMAQAVAHLEETLQFQGPIDGIFGFSQGSALTLAYLYQQQVAGELVPVKFACLFSAAMPCSPDHSLGASVISNLRAKEYDISDPTGRHAESLTRQEQELVDILQRTIVHATSQDFKFPWTNLDMYRREELHAIPRIMYPSVQAQKIQTPTVHVWGRNDFDFLIQMAELSRSTCDDSMSRTVVHSGLHDLPKRQTEIKAVLRSIDWAMAQAFF</sequence>
<dbReference type="GO" id="GO:0005737">
    <property type="term" value="C:cytoplasm"/>
    <property type="evidence" value="ECO:0007669"/>
    <property type="project" value="TreeGrafter"/>
</dbReference>
<accession>A0A9P9XV24</accession>
<evidence type="ECO:0000313" key="3">
    <source>
        <dbReference type="EMBL" id="KAI6778346.1"/>
    </source>
</evidence>
<feature type="domain" description="Serine hydrolase" evidence="2">
    <location>
        <begin position="2"/>
        <end position="245"/>
    </location>
</feature>
<keyword evidence="1" id="KW-0378">Hydrolase</keyword>
<reference evidence="3" key="1">
    <citation type="journal article" date="2021" name="J Fungi (Basel)">
        <title>Genomic and Metabolomic Analyses of the Marine Fungus Emericellopsis cladophorae: Insights into Saltwater Adaptability Mechanisms and Its Biosynthetic Potential.</title>
        <authorList>
            <person name="Goncalves M.F.M."/>
            <person name="Hilario S."/>
            <person name="Van de Peer Y."/>
            <person name="Esteves A.C."/>
            <person name="Alves A."/>
        </authorList>
    </citation>
    <scope>NUCLEOTIDE SEQUENCE</scope>
    <source>
        <strain evidence="3">MUM 19.33</strain>
    </source>
</reference>
<name>A0A9P9XV24_9HYPO</name>
<dbReference type="GO" id="GO:0016787">
    <property type="term" value="F:hydrolase activity"/>
    <property type="evidence" value="ECO:0007669"/>
    <property type="project" value="UniProtKB-KW"/>
</dbReference>
<proteinExistence type="predicted"/>
<dbReference type="InterPro" id="IPR029058">
    <property type="entry name" value="AB_hydrolase_fold"/>
</dbReference>
<comment type="caution">
    <text evidence="3">The sequence shown here is derived from an EMBL/GenBank/DDBJ whole genome shotgun (WGS) entry which is preliminary data.</text>
</comment>
<reference evidence="3" key="2">
    <citation type="submission" date="2022-07" db="EMBL/GenBank/DDBJ databases">
        <authorList>
            <person name="Goncalves M.F.M."/>
            <person name="Hilario S."/>
            <person name="Van De Peer Y."/>
            <person name="Esteves A.C."/>
            <person name="Alves A."/>
        </authorList>
    </citation>
    <scope>NUCLEOTIDE SEQUENCE</scope>
    <source>
        <strain evidence="3">MUM 19.33</strain>
    </source>
</reference>
<dbReference type="Proteomes" id="UP001055219">
    <property type="component" value="Unassembled WGS sequence"/>
</dbReference>
<evidence type="ECO:0000313" key="4">
    <source>
        <dbReference type="Proteomes" id="UP001055219"/>
    </source>
</evidence>
<dbReference type="OrthoDB" id="414698at2759"/>
<dbReference type="InterPro" id="IPR005645">
    <property type="entry name" value="FSH-like_dom"/>
</dbReference>
<evidence type="ECO:0000256" key="1">
    <source>
        <dbReference type="ARBA" id="ARBA00022801"/>
    </source>
</evidence>
<dbReference type="PANTHER" id="PTHR48070:SF4">
    <property type="entry name" value="ESTERASE ALNB"/>
    <property type="match status" value="1"/>
</dbReference>
<evidence type="ECO:0000259" key="2">
    <source>
        <dbReference type="Pfam" id="PF03959"/>
    </source>
</evidence>
<dbReference type="Gene3D" id="3.40.50.1820">
    <property type="entry name" value="alpha/beta hydrolase"/>
    <property type="match status" value="1"/>
</dbReference>
<dbReference type="EMBL" id="JAGIXG020000072">
    <property type="protein sequence ID" value="KAI6778346.1"/>
    <property type="molecule type" value="Genomic_DNA"/>
</dbReference>
<dbReference type="GO" id="GO:0019748">
    <property type="term" value="P:secondary metabolic process"/>
    <property type="evidence" value="ECO:0007669"/>
    <property type="project" value="TreeGrafter"/>
</dbReference>
<organism evidence="3 4">
    <name type="scientific">Emericellopsis cladophorae</name>
    <dbReference type="NCBI Taxonomy" id="2686198"/>
    <lineage>
        <taxon>Eukaryota</taxon>
        <taxon>Fungi</taxon>
        <taxon>Dikarya</taxon>
        <taxon>Ascomycota</taxon>
        <taxon>Pezizomycotina</taxon>
        <taxon>Sordariomycetes</taxon>
        <taxon>Hypocreomycetidae</taxon>
        <taxon>Hypocreales</taxon>
        <taxon>Bionectriaceae</taxon>
        <taxon>Emericellopsis</taxon>
    </lineage>
</organism>
<dbReference type="InterPro" id="IPR050593">
    <property type="entry name" value="LovG"/>
</dbReference>
<dbReference type="AlphaFoldDB" id="A0A9P9XV24"/>
<keyword evidence="4" id="KW-1185">Reference proteome</keyword>
<dbReference type="RefSeq" id="XP_051359202.1">
    <property type="nucleotide sequence ID" value="XM_051509851.1"/>
</dbReference>
<dbReference type="GO" id="GO:0005634">
    <property type="term" value="C:nucleus"/>
    <property type="evidence" value="ECO:0007669"/>
    <property type="project" value="TreeGrafter"/>
</dbReference>
<dbReference type="GeneID" id="75829854"/>
<dbReference type="SUPFAM" id="SSF53474">
    <property type="entry name" value="alpha/beta-Hydrolases"/>
    <property type="match status" value="1"/>
</dbReference>
<protein>
    <submittedName>
        <fullName evidence="3">Esterase mlcF</fullName>
    </submittedName>
</protein>